<dbReference type="AlphaFoldDB" id="A0A427AIP9"/>
<organism evidence="2 3">
    <name type="scientific">Ensete ventricosum</name>
    <name type="common">Abyssinian banana</name>
    <name type="synonym">Musa ensete</name>
    <dbReference type="NCBI Taxonomy" id="4639"/>
    <lineage>
        <taxon>Eukaryota</taxon>
        <taxon>Viridiplantae</taxon>
        <taxon>Streptophyta</taxon>
        <taxon>Embryophyta</taxon>
        <taxon>Tracheophyta</taxon>
        <taxon>Spermatophyta</taxon>
        <taxon>Magnoliopsida</taxon>
        <taxon>Liliopsida</taxon>
        <taxon>Zingiberales</taxon>
        <taxon>Musaceae</taxon>
        <taxon>Ensete</taxon>
    </lineage>
</organism>
<accession>A0A427AIP9</accession>
<reference evidence="2 3" key="1">
    <citation type="journal article" date="2014" name="Agronomy (Basel)">
        <title>A Draft Genome Sequence for Ensete ventricosum, the Drought-Tolerant Tree Against Hunger.</title>
        <authorList>
            <person name="Harrison J."/>
            <person name="Moore K.A."/>
            <person name="Paszkiewicz K."/>
            <person name="Jones T."/>
            <person name="Grant M."/>
            <person name="Ambacheew D."/>
            <person name="Muzemil S."/>
            <person name="Studholme D.J."/>
        </authorList>
    </citation>
    <scope>NUCLEOTIDE SEQUENCE [LARGE SCALE GENOMIC DNA]</scope>
</reference>
<dbReference type="EMBL" id="AMZH03002306">
    <property type="protein sequence ID" value="RRT76041.1"/>
    <property type="molecule type" value="Genomic_DNA"/>
</dbReference>
<evidence type="ECO:0000313" key="3">
    <source>
        <dbReference type="Proteomes" id="UP000287651"/>
    </source>
</evidence>
<dbReference type="Proteomes" id="UP000287651">
    <property type="component" value="Unassembled WGS sequence"/>
</dbReference>
<comment type="caution">
    <text evidence="2">The sequence shown here is derived from an EMBL/GenBank/DDBJ whole genome shotgun (WGS) entry which is preliminary data.</text>
</comment>
<evidence type="ECO:0000313" key="2">
    <source>
        <dbReference type="EMBL" id="RRT76041.1"/>
    </source>
</evidence>
<gene>
    <name evidence="2" type="ORF">B296_00017479</name>
</gene>
<feature type="compositionally biased region" description="Basic residues" evidence="1">
    <location>
        <begin position="92"/>
        <end position="106"/>
    </location>
</feature>
<protein>
    <submittedName>
        <fullName evidence="2">Uncharacterized protein</fullName>
    </submittedName>
</protein>
<evidence type="ECO:0000256" key="1">
    <source>
        <dbReference type="SAM" id="MobiDB-lite"/>
    </source>
</evidence>
<proteinExistence type="predicted"/>
<feature type="region of interest" description="Disordered" evidence="1">
    <location>
        <begin position="86"/>
        <end position="122"/>
    </location>
</feature>
<name>A0A427AIP9_ENSVE</name>
<feature type="compositionally biased region" description="Basic and acidic residues" evidence="1">
    <location>
        <begin position="168"/>
        <end position="186"/>
    </location>
</feature>
<sequence>MTAISASCSGVIAFFASITSPDSPSHLIVAEDVIDDPSTETLRRCLGFASSAHPELSAVRSVQSPAPSDADPLASSLHPILSMSMKVQRGCPRSRSRRPVRRRGGRGRPEGGMRVQIWPGGGRGRGLIGGEIAAVGDRVGRRVADRGPSLASPASSSSRTPMSTNPNERSDVEESERERICRYVSC</sequence>
<feature type="region of interest" description="Disordered" evidence="1">
    <location>
        <begin position="139"/>
        <end position="186"/>
    </location>
</feature>
<feature type="compositionally biased region" description="Low complexity" evidence="1">
    <location>
        <begin position="146"/>
        <end position="167"/>
    </location>
</feature>